<dbReference type="AlphaFoldDB" id="Q83GP3"/>
<dbReference type="Pfam" id="PF05345">
    <property type="entry name" value="He_PIG"/>
    <property type="match status" value="5"/>
</dbReference>
<accession>Q83GP3</accession>
<evidence type="ECO:0000313" key="2">
    <source>
        <dbReference type="EMBL" id="AAO44309.1"/>
    </source>
</evidence>
<reference evidence="2 3" key="1">
    <citation type="journal article" date="2003" name="Genome Res.">
        <title>Tropheryma whipplei twist: a human pathogenic Actinobacteria with a reduced genome.</title>
        <authorList>
            <person name="Raoult D."/>
            <person name="Ogata H."/>
            <person name="Audic S."/>
            <person name="Robert C."/>
            <person name="Suhre K."/>
            <person name="Drancourt M."/>
            <person name="Claverie J.-M."/>
        </authorList>
    </citation>
    <scope>NUCLEOTIDE SEQUENCE [LARGE SCALE GENOMIC DNA]</scope>
    <source>
        <strain evidence="2 3">Twist</strain>
    </source>
</reference>
<dbReference type="Proteomes" id="UP000002200">
    <property type="component" value="Chromosome"/>
</dbReference>
<dbReference type="STRING" id="203267.TWT_212"/>
<dbReference type="KEGG" id="twh:TWT_212"/>
<organism evidence="2 3">
    <name type="scientific">Tropheryma whipplei (strain Twist)</name>
    <name type="common">Whipple's bacillus</name>
    <dbReference type="NCBI Taxonomy" id="203267"/>
    <lineage>
        <taxon>Bacteria</taxon>
        <taxon>Bacillati</taxon>
        <taxon>Actinomycetota</taxon>
        <taxon>Actinomycetes</taxon>
        <taxon>Micrococcales</taxon>
        <taxon>Tropherymataceae</taxon>
        <taxon>Tropheryma</taxon>
    </lineage>
</organism>
<protein>
    <submittedName>
        <fullName evidence="2">Uncharacterized protein</fullName>
    </submittedName>
</protein>
<evidence type="ECO:0000256" key="1">
    <source>
        <dbReference type="SAM" id="MobiDB-lite"/>
    </source>
</evidence>
<dbReference type="HOGENOM" id="CLU_371282_0_0_11"/>
<dbReference type="EMBL" id="AE014184">
    <property type="protein sequence ID" value="AAO44309.1"/>
    <property type="molecule type" value="Genomic_DNA"/>
</dbReference>
<proteinExistence type="predicted"/>
<evidence type="ECO:0000313" key="3">
    <source>
        <dbReference type="Proteomes" id="UP000002200"/>
    </source>
</evidence>
<name>Q83GP3_TROWT</name>
<keyword evidence="3" id="KW-1185">Reference proteome</keyword>
<feature type="region of interest" description="Disordered" evidence="1">
    <location>
        <begin position="347"/>
        <end position="370"/>
    </location>
</feature>
<gene>
    <name evidence="2" type="ordered locus">TWT_212</name>
</gene>
<sequence length="912" mass="94549">MSLFLCVSITGSSLRVGTGPVFGALAYSLPYGIGEKIVFSLSQAVCARIIPMFSKLLRWRLLPAACVFILQLFLLYPVSPAGALSNSSPSNPPGLSLLSSVSRASLPHSTSRFSSVSFAGGRACLSDTAGSVYTVDPLTGRAVSGQTQTCASAASGAVFHRASGAVPVLHSRYSETDSYVYVPYIRGGLYLYYKKVPSSDIARAVSDARTAFLGYSSVFVAPASDRVVSFSVSPSGVFTLLTGGNVYFYAQVPSSFQSSVTVNVKYDAKTGVIRSATPALRGSPFTYSLSTPVAGVRLDANTGALSGSVKDATVGAHGLTATAVHYTTGTVVTIRYLFDSPVPAAAQQRDVSRPTHVRSKRADPPQGDARLTPISPVLTFPVVVVPPVTLTIGQPFASPVSVTGQSFVFGPSASYASMPGTNHIPSFLFLNPTNGAIQGNIQTNVEPGNYVFPVIADSTTAYIYVVQVVTSGTPQITTQGTTLVAPSGPTTPVVVVPPVTLTIGQPFASPVSVTGQSFVFGPSASYASMPGTNHIPSFLFLNPTNGAIQGNIQTNVEPGNYVFPVIADSTTAYIYVVQVVTSGTPQITTQGTTLVAPSGPTTPVVVVPPVTLTIGQPFASPVSVTGQSFVFGPSASYASMPGTNHIPSFLFLNPTNGAIQGNIQTNVEPGNYVFPVIADSTTAYIYVVQVVTSGTPQITTQGTTLVAPSGPTTPVVVVPPVTLTIGQPFASPVSVTGQSFVFGPSASYASMPGTNHIPSFLFLNPTNGAIQGNIQTNVEPGNYVFPVIADSTTAYIYVVQVVTSGTPQITTQGTTLVAPSGPTTPVVVVPPVTLTIGQPFASPVSVTGQSFVFGPSASYASMPGTNHIPYFVWLNGSGGLQGTVAPNVEPGEYRFPVIVDGDPLYYLARVVP</sequence>